<name>A0A2N1NBV1_9GLOM</name>
<accession>A0A2N1NBV1</accession>
<reference evidence="1 2" key="2">
    <citation type="submission" date="2017-10" db="EMBL/GenBank/DDBJ databases">
        <title>Extensive intraspecific genome diversity in a model arbuscular mycorrhizal fungus.</title>
        <authorList>
            <person name="Chen E.C.H."/>
            <person name="Morin E."/>
            <person name="Baudet D."/>
            <person name="Noel J."/>
            <person name="Ndikumana S."/>
            <person name="Charron P."/>
            <person name="St-Onge C."/>
            <person name="Giorgi J."/>
            <person name="Grigoriev I.V."/>
            <person name="Roux C."/>
            <person name="Martin F.M."/>
            <person name="Corradi N."/>
        </authorList>
    </citation>
    <scope>NUCLEOTIDE SEQUENCE [LARGE SCALE GENOMIC DNA]</scope>
    <source>
        <strain evidence="1 2">C2</strain>
    </source>
</reference>
<organism evidence="1 2">
    <name type="scientific">Rhizophagus irregularis</name>
    <dbReference type="NCBI Taxonomy" id="588596"/>
    <lineage>
        <taxon>Eukaryota</taxon>
        <taxon>Fungi</taxon>
        <taxon>Fungi incertae sedis</taxon>
        <taxon>Mucoromycota</taxon>
        <taxon>Glomeromycotina</taxon>
        <taxon>Glomeromycetes</taxon>
        <taxon>Glomerales</taxon>
        <taxon>Glomeraceae</taxon>
        <taxon>Rhizophagus</taxon>
    </lineage>
</organism>
<dbReference type="Proteomes" id="UP000233469">
    <property type="component" value="Unassembled WGS sequence"/>
</dbReference>
<evidence type="ECO:0000313" key="2">
    <source>
        <dbReference type="Proteomes" id="UP000233469"/>
    </source>
</evidence>
<dbReference type="EMBL" id="LLXL01000526">
    <property type="protein sequence ID" value="PKK71385.1"/>
    <property type="molecule type" value="Genomic_DNA"/>
</dbReference>
<dbReference type="AlphaFoldDB" id="A0A2N1NBV1"/>
<dbReference type="VEuPathDB" id="FungiDB:FUN_012261"/>
<comment type="caution">
    <text evidence="1">The sequence shown here is derived from an EMBL/GenBank/DDBJ whole genome shotgun (WGS) entry which is preliminary data.</text>
</comment>
<protein>
    <submittedName>
        <fullName evidence="1">Uncharacterized protein</fullName>
    </submittedName>
</protein>
<evidence type="ECO:0000313" key="1">
    <source>
        <dbReference type="EMBL" id="PKK71385.1"/>
    </source>
</evidence>
<gene>
    <name evidence="1" type="ORF">RhiirC2_744730</name>
</gene>
<sequence>MFESVVTEYLDKTLSKDWSILGVLEFARPNLSPDTINDFKKDLYAVLQRYLEKCNVHVNAKKKVGEDYN</sequence>
<reference evidence="1 2" key="1">
    <citation type="submission" date="2016-04" db="EMBL/GenBank/DDBJ databases">
        <title>Genome analyses suggest a sexual origin of heterokaryosis in a supposedly ancient asexual fungus.</title>
        <authorList>
            <person name="Ropars J."/>
            <person name="Sedzielewska K."/>
            <person name="Noel J."/>
            <person name="Charron P."/>
            <person name="Farinelli L."/>
            <person name="Marton T."/>
            <person name="Kruger M."/>
            <person name="Pelin A."/>
            <person name="Brachmann A."/>
            <person name="Corradi N."/>
        </authorList>
    </citation>
    <scope>NUCLEOTIDE SEQUENCE [LARGE SCALE GENOMIC DNA]</scope>
    <source>
        <strain evidence="1 2">C2</strain>
    </source>
</reference>
<proteinExistence type="predicted"/>